<dbReference type="InterPro" id="IPR014718">
    <property type="entry name" value="GH-type_carb-bd"/>
</dbReference>
<sequence>MALASGASADLSVTTRAGVGDFTFPRDRPAALLFRVSNSLNGSEDAEVTIDPDTRTVSGSVLTGAFCGRRANGGANNKKTY</sequence>
<dbReference type="AlphaFoldDB" id="A0A3N1H3A9"/>
<reference evidence="2 3" key="1">
    <citation type="submission" date="2018-11" db="EMBL/GenBank/DDBJ databases">
        <title>Sequencing the genomes of 1000 actinobacteria strains.</title>
        <authorList>
            <person name="Klenk H.-P."/>
        </authorList>
    </citation>
    <scope>NUCLEOTIDE SEQUENCE [LARGE SCALE GENOMIC DNA]</scope>
    <source>
        <strain evidence="2 3">DSM 44231</strain>
    </source>
</reference>
<evidence type="ECO:0000313" key="3">
    <source>
        <dbReference type="Proteomes" id="UP000268727"/>
    </source>
</evidence>
<gene>
    <name evidence="2" type="ORF">EDD40_2268</name>
</gene>
<dbReference type="Proteomes" id="UP000268727">
    <property type="component" value="Unassembled WGS sequence"/>
</dbReference>
<comment type="caution">
    <text evidence="2">The sequence shown here is derived from an EMBL/GenBank/DDBJ whole genome shotgun (WGS) entry which is preliminary data.</text>
</comment>
<proteinExistence type="predicted"/>
<dbReference type="Gene3D" id="2.70.98.10">
    <property type="match status" value="1"/>
</dbReference>
<dbReference type="Pfam" id="PF17678">
    <property type="entry name" value="Glyco_hydro_92N"/>
    <property type="match status" value="1"/>
</dbReference>
<protein>
    <recommendedName>
        <fullName evidence="1">Glycosyl hydrolase family 92 N-terminal domain-containing protein</fullName>
    </recommendedName>
</protein>
<evidence type="ECO:0000313" key="2">
    <source>
        <dbReference type="EMBL" id="ROP36985.1"/>
    </source>
</evidence>
<name>A0A3N1H3A9_9PSEU</name>
<accession>A0A3N1H3A9</accession>
<evidence type="ECO:0000259" key="1">
    <source>
        <dbReference type="Pfam" id="PF17678"/>
    </source>
</evidence>
<dbReference type="EMBL" id="RJKM01000001">
    <property type="protein sequence ID" value="ROP36985.1"/>
    <property type="molecule type" value="Genomic_DNA"/>
</dbReference>
<organism evidence="2 3">
    <name type="scientific">Saccharothrix texasensis</name>
    <dbReference type="NCBI Taxonomy" id="103734"/>
    <lineage>
        <taxon>Bacteria</taxon>
        <taxon>Bacillati</taxon>
        <taxon>Actinomycetota</taxon>
        <taxon>Actinomycetes</taxon>
        <taxon>Pseudonocardiales</taxon>
        <taxon>Pseudonocardiaceae</taxon>
        <taxon>Saccharothrix</taxon>
    </lineage>
</organism>
<keyword evidence="3" id="KW-1185">Reference proteome</keyword>
<dbReference type="InterPro" id="IPR041371">
    <property type="entry name" value="GH92_N"/>
</dbReference>
<feature type="domain" description="Glycosyl hydrolase family 92 N-terminal" evidence="1">
    <location>
        <begin position="3"/>
        <end position="71"/>
    </location>
</feature>
<dbReference type="GO" id="GO:0030246">
    <property type="term" value="F:carbohydrate binding"/>
    <property type="evidence" value="ECO:0007669"/>
    <property type="project" value="InterPro"/>
</dbReference>